<dbReference type="EMBL" id="SJSA01000002">
    <property type="protein sequence ID" value="TGG36685.1"/>
    <property type="molecule type" value="Genomic_DNA"/>
</dbReference>
<dbReference type="RefSeq" id="WP_135472400.1">
    <property type="nucleotide sequence ID" value="NZ_CASJDB010000081.1"/>
</dbReference>
<feature type="chain" id="PRO_5021381268" description="Lipoprotein" evidence="1">
    <location>
        <begin position="24"/>
        <end position="284"/>
    </location>
</feature>
<dbReference type="GeneID" id="82150650"/>
<keyword evidence="1" id="KW-0732">Signal</keyword>
<comment type="caution">
    <text evidence="2">The sequence shown here is derived from an EMBL/GenBank/DDBJ whole genome shotgun (WGS) entry which is preliminary data.</text>
</comment>
<feature type="signal peptide" evidence="1">
    <location>
        <begin position="1"/>
        <end position="23"/>
    </location>
</feature>
<name>A0A4Z0V5D3_9BACT</name>
<keyword evidence="3" id="KW-1185">Reference proteome</keyword>
<evidence type="ECO:0000256" key="1">
    <source>
        <dbReference type="SAM" id="SignalP"/>
    </source>
</evidence>
<evidence type="ECO:0000313" key="2">
    <source>
        <dbReference type="EMBL" id="TGG36685.1"/>
    </source>
</evidence>
<accession>A0A4Z0V5D3</accession>
<dbReference type="PROSITE" id="PS51257">
    <property type="entry name" value="PROKAR_LIPOPROTEIN"/>
    <property type="match status" value="1"/>
</dbReference>
<reference evidence="2 3" key="1">
    <citation type="submission" date="2019-02" db="EMBL/GenBank/DDBJ databases">
        <title>Isolation and identification of novel species under the genus Muribaculum.</title>
        <authorList>
            <person name="Miyake S."/>
            <person name="Ding Y."/>
            <person name="Low A."/>
            <person name="Soh M."/>
            <person name="Seedorf H."/>
        </authorList>
    </citation>
    <scope>NUCLEOTIDE SEQUENCE [LARGE SCALE GENOMIC DNA]</scope>
    <source>
        <strain evidence="2 3">TLL-A3</strain>
    </source>
</reference>
<organism evidence="2 3">
    <name type="scientific">Duncaniella freteri</name>
    <dbReference type="NCBI Taxonomy" id="2530391"/>
    <lineage>
        <taxon>Bacteria</taxon>
        <taxon>Pseudomonadati</taxon>
        <taxon>Bacteroidota</taxon>
        <taxon>Bacteroidia</taxon>
        <taxon>Bacteroidales</taxon>
        <taxon>Muribaculaceae</taxon>
        <taxon>Duncaniella</taxon>
    </lineage>
</organism>
<evidence type="ECO:0000313" key="3">
    <source>
        <dbReference type="Proteomes" id="UP000297635"/>
    </source>
</evidence>
<gene>
    <name evidence="2" type="ORF">EZ315_12690</name>
</gene>
<sequence>MFNAAIRQWRTPLAIFTSLTLLASCSGSADKDRAQALLDSATQAFDSGNYILALSITDSLKRSYPSQIDIRRKALHLTTRATEGLTLHRLETADSLLATLGVKGDSLQKLIRYVKNPIEGYYVGINAKDGGIVGSNGIQARLTPNGNFYLISSLKSKAVKSTSVTVACDGASASTSTVAYDGERNDRSMGAEVITYMGAECDSLGHFIQLHYSQPMTLTFNGSTSYSMPLPQAQAQEIATLYEYSTTMRRAKVASLEKEKLTRALDIARAQAAKTYVEPSDDEK</sequence>
<protein>
    <recommendedName>
        <fullName evidence="4">Lipoprotein</fullName>
    </recommendedName>
</protein>
<dbReference type="AlphaFoldDB" id="A0A4Z0V5D3"/>
<dbReference type="Proteomes" id="UP000297635">
    <property type="component" value="Unassembled WGS sequence"/>
</dbReference>
<evidence type="ECO:0008006" key="4">
    <source>
        <dbReference type="Google" id="ProtNLM"/>
    </source>
</evidence>
<proteinExistence type="predicted"/>